<feature type="compositionally biased region" description="Basic and acidic residues" evidence="2">
    <location>
        <begin position="361"/>
        <end position="372"/>
    </location>
</feature>
<dbReference type="InterPro" id="IPR045323">
    <property type="entry name" value="CCDC34"/>
</dbReference>
<feature type="coiled-coil region" evidence="1">
    <location>
        <begin position="181"/>
        <end position="297"/>
    </location>
</feature>
<comment type="caution">
    <text evidence="4">The sequence shown here is derived from an EMBL/GenBank/DDBJ whole genome shotgun (WGS) entry which is preliminary data.</text>
</comment>
<name>A0AAV9SHE7_9TELE</name>
<dbReference type="EMBL" id="JAHHUM010000389">
    <property type="protein sequence ID" value="KAK5620162.1"/>
    <property type="molecule type" value="Genomic_DNA"/>
</dbReference>
<reference evidence="4 5" key="1">
    <citation type="submission" date="2021-06" db="EMBL/GenBank/DDBJ databases">
        <authorList>
            <person name="Palmer J.M."/>
        </authorList>
    </citation>
    <scope>NUCLEOTIDE SEQUENCE [LARGE SCALE GENOMIC DNA]</scope>
    <source>
        <strain evidence="4 5">MEX-2019</strain>
        <tissue evidence="4">Muscle</tissue>
    </source>
</reference>
<dbReference type="PANTHER" id="PTHR23247:SF2">
    <property type="entry name" value="COILED-COIL DOMAIN-CONTAINING PROTEIN 34"/>
    <property type="match status" value="1"/>
</dbReference>
<protein>
    <recommendedName>
        <fullName evidence="3">Coiled-coil domain-containing protein</fullName>
    </recommendedName>
</protein>
<organism evidence="4 5">
    <name type="scientific">Crenichthys baileyi</name>
    <name type="common">White River springfish</name>
    <dbReference type="NCBI Taxonomy" id="28760"/>
    <lineage>
        <taxon>Eukaryota</taxon>
        <taxon>Metazoa</taxon>
        <taxon>Chordata</taxon>
        <taxon>Craniata</taxon>
        <taxon>Vertebrata</taxon>
        <taxon>Euteleostomi</taxon>
        <taxon>Actinopterygii</taxon>
        <taxon>Neopterygii</taxon>
        <taxon>Teleostei</taxon>
        <taxon>Neoteleostei</taxon>
        <taxon>Acanthomorphata</taxon>
        <taxon>Ovalentaria</taxon>
        <taxon>Atherinomorphae</taxon>
        <taxon>Cyprinodontiformes</taxon>
        <taxon>Goodeidae</taxon>
        <taxon>Crenichthys</taxon>
    </lineage>
</organism>
<dbReference type="InterPro" id="IPR025259">
    <property type="entry name" value="CCDC34/181"/>
</dbReference>
<keyword evidence="1" id="KW-0175">Coiled coil</keyword>
<evidence type="ECO:0000259" key="3">
    <source>
        <dbReference type="Pfam" id="PF13904"/>
    </source>
</evidence>
<feature type="region of interest" description="Disordered" evidence="2">
    <location>
        <begin position="357"/>
        <end position="389"/>
    </location>
</feature>
<feature type="domain" description="Coiled-coil" evidence="3">
    <location>
        <begin position="166"/>
        <end position="326"/>
    </location>
</feature>
<feature type="region of interest" description="Disordered" evidence="2">
    <location>
        <begin position="131"/>
        <end position="158"/>
    </location>
</feature>
<evidence type="ECO:0000313" key="4">
    <source>
        <dbReference type="EMBL" id="KAK5620162.1"/>
    </source>
</evidence>
<feature type="compositionally biased region" description="Basic and acidic residues" evidence="2">
    <location>
        <begin position="303"/>
        <end position="312"/>
    </location>
</feature>
<dbReference type="Pfam" id="PF13904">
    <property type="entry name" value="CCDC34"/>
    <property type="match status" value="1"/>
</dbReference>
<feature type="region of interest" description="Disordered" evidence="2">
    <location>
        <begin position="303"/>
        <end position="330"/>
    </location>
</feature>
<evidence type="ECO:0000256" key="2">
    <source>
        <dbReference type="SAM" id="MobiDB-lite"/>
    </source>
</evidence>
<proteinExistence type="predicted"/>
<dbReference type="PANTHER" id="PTHR23247">
    <property type="entry name" value="NY-REN-41 ANTIGEN L15 -RELATED"/>
    <property type="match status" value="1"/>
</dbReference>
<keyword evidence="5" id="KW-1185">Reference proteome</keyword>
<accession>A0AAV9SHE7</accession>
<evidence type="ECO:0000313" key="5">
    <source>
        <dbReference type="Proteomes" id="UP001311232"/>
    </source>
</evidence>
<sequence length="389" mass="45608">MVTPSVHESLGGVVYHGKNKLLLNRFQLTWIKRAAQKRHILALSQSRRHRLLMSERRMPKFPASASKGFSSTPVKTNQEKNFHTVQGLDNGVVSDDEDTFSLLSPIYHDSFDSDEEDLGFIAAQQTSPRLSEDSRLCASTPRSELPRTPLKQKVSATVQPVSSPPLSAWEMWLLSKAKEDRLRLEKKAEEGRLLREKEEQQEREQEQKKVVIEEKIHEWLKVKREKERHEQLIKLRKEEEEMQRQQEKQREIEWKAQQKYNDWLQKKNQEKLEKEKKEKMEAALKEEQDRERRRKAEEKFKEWLTKANEKTRPSPKTHSYPTTKDRPRFASSGPHTHTLFWVQLCLVLLWAEMTTETSVGVDREGERERAIDSEQNAHSGLSSHCDANV</sequence>
<evidence type="ECO:0000256" key="1">
    <source>
        <dbReference type="SAM" id="Coils"/>
    </source>
</evidence>
<gene>
    <name evidence="4" type="ORF">CRENBAI_001233</name>
</gene>
<feature type="compositionally biased region" description="Polar residues" evidence="2">
    <location>
        <begin position="373"/>
        <end position="382"/>
    </location>
</feature>
<dbReference type="Proteomes" id="UP001311232">
    <property type="component" value="Unassembled WGS sequence"/>
</dbReference>
<dbReference type="AlphaFoldDB" id="A0AAV9SHE7"/>